<evidence type="ECO:0000256" key="1">
    <source>
        <dbReference type="ARBA" id="ARBA00004496"/>
    </source>
</evidence>
<dbReference type="InterPro" id="IPR000795">
    <property type="entry name" value="T_Tr_GTP-bd_dom"/>
</dbReference>
<reference evidence="7" key="1">
    <citation type="submission" date="2022-10" db="EMBL/GenBank/DDBJ databases">
        <title>The complete genomes of actinobacterial strains from the NBC collection.</title>
        <authorList>
            <person name="Joergensen T.S."/>
            <person name="Alvarez Arevalo M."/>
            <person name="Sterndorff E.B."/>
            <person name="Faurdal D."/>
            <person name="Vuksanovic O."/>
            <person name="Mourched A.-S."/>
            <person name="Charusanti P."/>
            <person name="Shaw S."/>
            <person name="Blin K."/>
            <person name="Weber T."/>
        </authorList>
    </citation>
    <scope>NUCLEOTIDE SEQUENCE</scope>
    <source>
        <strain evidence="7">NBC_00148</strain>
    </source>
</reference>
<dbReference type="InterPro" id="IPR036388">
    <property type="entry name" value="WH-like_DNA-bd_sf"/>
</dbReference>
<evidence type="ECO:0000256" key="3">
    <source>
        <dbReference type="ARBA" id="ARBA00022917"/>
    </source>
</evidence>
<dbReference type="GO" id="GO:0001514">
    <property type="term" value="P:selenocysteine incorporation"/>
    <property type="evidence" value="ECO:0007669"/>
    <property type="project" value="InterPro"/>
</dbReference>
<dbReference type="InterPro" id="IPR015191">
    <property type="entry name" value="SelB_WHD4"/>
</dbReference>
<dbReference type="SUPFAM" id="SSF50447">
    <property type="entry name" value="Translation proteins"/>
    <property type="match status" value="1"/>
</dbReference>
<evidence type="ECO:0000313" key="7">
    <source>
        <dbReference type="EMBL" id="WTQ76695.1"/>
    </source>
</evidence>
<dbReference type="AlphaFoldDB" id="A0AAU1LZT5"/>
<dbReference type="GO" id="GO:0005525">
    <property type="term" value="F:GTP binding"/>
    <property type="evidence" value="ECO:0007669"/>
    <property type="project" value="UniProtKB-KW"/>
</dbReference>
<dbReference type="GO" id="GO:0003746">
    <property type="term" value="F:translation elongation factor activity"/>
    <property type="evidence" value="ECO:0007669"/>
    <property type="project" value="UniProtKB-KW"/>
</dbReference>
<dbReference type="Gene3D" id="3.40.50.300">
    <property type="entry name" value="P-loop containing nucleotide triphosphate hydrolases"/>
    <property type="match status" value="1"/>
</dbReference>
<feature type="domain" description="Tr-type G" evidence="6">
    <location>
        <begin position="1"/>
        <end position="166"/>
    </location>
</feature>
<keyword evidence="4" id="KW-0342">GTP-binding</keyword>
<dbReference type="NCBIfam" id="TIGR00475">
    <property type="entry name" value="selB"/>
    <property type="match status" value="1"/>
</dbReference>
<dbReference type="InterPro" id="IPR027417">
    <property type="entry name" value="P-loop_NTPase"/>
</dbReference>
<dbReference type="Pfam" id="PF09107">
    <property type="entry name" value="WHD_3rd_SelB"/>
    <property type="match status" value="1"/>
</dbReference>
<keyword evidence="7" id="KW-0251">Elongation factor</keyword>
<protein>
    <submittedName>
        <fullName evidence="7">Selenocysteine-specific translation elongation factor</fullName>
    </submittedName>
</protein>
<accession>A0AAU1LZT5</accession>
<dbReference type="Gene3D" id="1.10.10.10">
    <property type="entry name" value="Winged helix-like DNA-binding domain superfamily/Winged helix DNA-binding domain"/>
    <property type="match status" value="1"/>
</dbReference>
<dbReference type="PROSITE" id="PS00301">
    <property type="entry name" value="G_TR_1"/>
    <property type="match status" value="1"/>
</dbReference>
<dbReference type="PROSITE" id="PS51722">
    <property type="entry name" value="G_TR_2"/>
    <property type="match status" value="1"/>
</dbReference>
<evidence type="ECO:0000259" key="6">
    <source>
        <dbReference type="PROSITE" id="PS51722"/>
    </source>
</evidence>
<dbReference type="Pfam" id="PF00009">
    <property type="entry name" value="GTP_EFTU"/>
    <property type="match status" value="1"/>
</dbReference>
<dbReference type="GO" id="GO:0005737">
    <property type="term" value="C:cytoplasm"/>
    <property type="evidence" value="ECO:0007669"/>
    <property type="project" value="UniProtKB-SubCell"/>
</dbReference>
<sequence>MATAGHVDHGKSTLVRALTGMEPDRWAEEKRRGMTIDLGYAWTTLSTGETVAFVDVPGHQRFVSNMLAGVGPVPAVLLVVAADEGWSRQTQEHVDALRALGVSDGLLVITRADLGDGELAVEEARDRLAGTPLAGLEAVVTSAPSGTGIPELRRSLGRLAARLPPPDPTPRTRLWIDRVFAVRGAGTVVTGTLGAGTLARDDELVLWSSRRPVRVRQLQSLGERVERADAVGRVAVNLRGLDRNSVRRGDALVAQGWYAGVREFDARVDWLADCRTAELVLHAGSAAVPARVRRLGDGTARIRTARDLPLDVGERALLRDPGQGGIAAGLVVLDADPPPLTRRGAAARRHGDLLGRPGAPDPAAETARRGAVRLTDLTSSGWLAPGTTPEGTAQVGEWIVDASWWRERRSRLAEAVRERAAGHPLTPALPPEAALRLAGLPDPVLLDAAVDALGLVRDSSGIREAHTRPVLPDRAQEALDGLCGRLAADPFDAPGRPELDRLGLTTVHLRAAVGRGLLLRVQQDVYVHPDAVRLSLARIAPLPQPFTLSDGRKALGTSRRVAVPFFELLDRLGHTRSTPEGMRHLVTADR</sequence>
<dbReference type="InterPro" id="IPR050055">
    <property type="entry name" value="EF-Tu_GTPase"/>
</dbReference>
<keyword evidence="4" id="KW-0547">Nucleotide-binding</keyword>
<dbReference type="EMBL" id="CP108169">
    <property type="protein sequence ID" value="WTQ76695.1"/>
    <property type="molecule type" value="Genomic_DNA"/>
</dbReference>
<evidence type="ECO:0000256" key="5">
    <source>
        <dbReference type="SAM" id="MobiDB-lite"/>
    </source>
</evidence>
<dbReference type="InterPro" id="IPR031157">
    <property type="entry name" value="G_TR_CS"/>
</dbReference>
<keyword evidence="2" id="KW-0963">Cytoplasm</keyword>
<dbReference type="InterPro" id="IPR004535">
    <property type="entry name" value="Transl_elong_SelB"/>
</dbReference>
<comment type="subcellular location">
    <subcellularLocation>
        <location evidence="1">Cytoplasm</location>
    </subcellularLocation>
</comment>
<dbReference type="InterPro" id="IPR009000">
    <property type="entry name" value="Transl_B-barrel_sf"/>
</dbReference>
<dbReference type="SUPFAM" id="SSF52540">
    <property type="entry name" value="P-loop containing nucleoside triphosphate hydrolases"/>
    <property type="match status" value="1"/>
</dbReference>
<dbReference type="PANTHER" id="PTHR43721:SF22">
    <property type="entry name" value="ELONGATION FACTOR TU, MITOCHONDRIAL"/>
    <property type="match status" value="1"/>
</dbReference>
<dbReference type="GO" id="GO:0003924">
    <property type="term" value="F:GTPase activity"/>
    <property type="evidence" value="ECO:0007669"/>
    <property type="project" value="InterPro"/>
</dbReference>
<dbReference type="Gene3D" id="2.40.30.10">
    <property type="entry name" value="Translation factors"/>
    <property type="match status" value="1"/>
</dbReference>
<organism evidence="7">
    <name type="scientific">Streptomyces sp. NBC_00148</name>
    <dbReference type="NCBI Taxonomy" id="2903626"/>
    <lineage>
        <taxon>Bacteria</taxon>
        <taxon>Bacillati</taxon>
        <taxon>Actinomycetota</taxon>
        <taxon>Actinomycetes</taxon>
        <taxon>Kitasatosporales</taxon>
        <taxon>Streptomycetaceae</taxon>
        <taxon>Streptomyces</taxon>
    </lineage>
</organism>
<evidence type="ECO:0000256" key="2">
    <source>
        <dbReference type="ARBA" id="ARBA00022490"/>
    </source>
</evidence>
<gene>
    <name evidence="7" type="primary">selB</name>
    <name evidence="7" type="ORF">OG222_27860</name>
</gene>
<dbReference type="GO" id="GO:0003723">
    <property type="term" value="F:RNA binding"/>
    <property type="evidence" value="ECO:0007669"/>
    <property type="project" value="InterPro"/>
</dbReference>
<feature type="region of interest" description="Disordered" evidence="5">
    <location>
        <begin position="342"/>
        <end position="367"/>
    </location>
</feature>
<keyword evidence="3" id="KW-0648">Protein biosynthesis</keyword>
<dbReference type="PANTHER" id="PTHR43721">
    <property type="entry name" value="ELONGATION FACTOR TU-RELATED"/>
    <property type="match status" value="1"/>
</dbReference>
<proteinExistence type="predicted"/>
<evidence type="ECO:0000256" key="4">
    <source>
        <dbReference type="ARBA" id="ARBA00023134"/>
    </source>
</evidence>
<name>A0AAU1LZT5_9ACTN</name>
<dbReference type="CDD" id="cd04171">
    <property type="entry name" value="SelB"/>
    <property type="match status" value="1"/>
</dbReference>